<proteinExistence type="predicted"/>
<evidence type="ECO:0000313" key="2">
    <source>
        <dbReference type="Proteomes" id="UP001152484"/>
    </source>
</evidence>
<comment type="caution">
    <text evidence="1">The sequence shown here is derived from an EMBL/GenBank/DDBJ whole genome shotgun (WGS) entry which is preliminary data.</text>
</comment>
<dbReference type="PANTHER" id="PTHR34459:SF2">
    <property type="entry name" value="TRANSMEMBRANE PROTEIN"/>
    <property type="match status" value="1"/>
</dbReference>
<reference evidence="1" key="1">
    <citation type="submission" date="2022-07" db="EMBL/GenBank/DDBJ databases">
        <authorList>
            <person name="Macas J."/>
            <person name="Novak P."/>
            <person name="Neumann P."/>
        </authorList>
    </citation>
    <scope>NUCLEOTIDE SEQUENCE</scope>
</reference>
<dbReference type="PANTHER" id="PTHR34459">
    <property type="entry name" value="OS01G0264500 PROTEIN"/>
    <property type="match status" value="1"/>
</dbReference>
<evidence type="ECO:0000313" key="1">
    <source>
        <dbReference type="EMBL" id="CAH9117281.1"/>
    </source>
</evidence>
<dbReference type="AlphaFoldDB" id="A0A9P0ZYT9"/>
<gene>
    <name evidence="1" type="ORF">CEURO_LOCUS21481</name>
</gene>
<dbReference type="Proteomes" id="UP001152484">
    <property type="component" value="Unassembled WGS sequence"/>
</dbReference>
<dbReference type="EMBL" id="CAMAPE010000073">
    <property type="protein sequence ID" value="CAH9117281.1"/>
    <property type="molecule type" value="Genomic_DNA"/>
</dbReference>
<dbReference type="OrthoDB" id="1898192at2759"/>
<accession>A0A9P0ZYT9</accession>
<name>A0A9P0ZYT9_CUSEU</name>
<keyword evidence="2" id="KW-1185">Reference proteome</keyword>
<organism evidence="1 2">
    <name type="scientific">Cuscuta europaea</name>
    <name type="common">European dodder</name>
    <dbReference type="NCBI Taxonomy" id="41803"/>
    <lineage>
        <taxon>Eukaryota</taxon>
        <taxon>Viridiplantae</taxon>
        <taxon>Streptophyta</taxon>
        <taxon>Embryophyta</taxon>
        <taxon>Tracheophyta</taxon>
        <taxon>Spermatophyta</taxon>
        <taxon>Magnoliopsida</taxon>
        <taxon>eudicotyledons</taxon>
        <taxon>Gunneridae</taxon>
        <taxon>Pentapetalae</taxon>
        <taxon>asterids</taxon>
        <taxon>lamiids</taxon>
        <taxon>Solanales</taxon>
        <taxon>Convolvulaceae</taxon>
        <taxon>Cuscuteae</taxon>
        <taxon>Cuscuta</taxon>
        <taxon>Cuscuta subgen. Cuscuta</taxon>
    </lineage>
</organism>
<sequence length="103" mass="11409">MGTREAYEERLKTGNLHHDPTIKPGLGSARCPRCLSLFNLTFDNAEWIITPVLHDFTSVAGSVMGGMLSTVYGLNTGISFVQKRVKPLRDQSGFLLLLGFLHF</sequence>
<protein>
    <submittedName>
        <fullName evidence="1">Uncharacterized protein</fullName>
    </submittedName>
</protein>